<keyword evidence="2" id="KW-1185">Reference proteome</keyword>
<reference evidence="1" key="1">
    <citation type="submission" date="2020-08" db="EMBL/GenBank/DDBJ databases">
        <title>Multicomponent nature underlies the extraordinary mechanical properties of spider dragline silk.</title>
        <authorList>
            <person name="Kono N."/>
            <person name="Nakamura H."/>
            <person name="Mori M."/>
            <person name="Yoshida Y."/>
            <person name="Ohtoshi R."/>
            <person name="Malay A.D."/>
            <person name="Moran D.A.P."/>
            <person name="Tomita M."/>
            <person name="Numata K."/>
            <person name="Arakawa K."/>
        </authorList>
    </citation>
    <scope>NUCLEOTIDE SEQUENCE</scope>
</reference>
<dbReference type="EMBL" id="BMAV01027395">
    <property type="protein sequence ID" value="GFS59027.1"/>
    <property type="molecule type" value="Genomic_DNA"/>
</dbReference>
<comment type="caution">
    <text evidence="1">The sequence shown here is derived from an EMBL/GenBank/DDBJ whole genome shotgun (WGS) entry which is preliminary data.</text>
</comment>
<name>A0A8X6JTY8_9ARAC</name>
<gene>
    <name evidence="1" type="ORF">TNIN_232641</name>
</gene>
<accession>A0A8X6JTY8</accession>
<dbReference type="AlphaFoldDB" id="A0A8X6JTY8"/>
<sequence length="93" mass="10265">MSPEFNSVLIDNALKLANYTSSTCLTLAPFEGKRGDGNRVQMSSVTHRIRVDLSGKCASRVLELESHYGFSLRKVTMTAHYSDGMGHQTETLV</sequence>
<organism evidence="1 2">
    <name type="scientific">Trichonephila inaurata madagascariensis</name>
    <dbReference type="NCBI Taxonomy" id="2747483"/>
    <lineage>
        <taxon>Eukaryota</taxon>
        <taxon>Metazoa</taxon>
        <taxon>Ecdysozoa</taxon>
        <taxon>Arthropoda</taxon>
        <taxon>Chelicerata</taxon>
        <taxon>Arachnida</taxon>
        <taxon>Araneae</taxon>
        <taxon>Araneomorphae</taxon>
        <taxon>Entelegynae</taxon>
        <taxon>Araneoidea</taxon>
        <taxon>Nephilidae</taxon>
        <taxon>Trichonephila</taxon>
        <taxon>Trichonephila inaurata</taxon>
    </lineage>
</organism>
<dbReference type="Proteomes" id="UP000886998">
    <property type="component" value="Unassembled WGS sequence"/>
</dbReference>
<protein>
    <submittedName>
        <fullName evidence="1">Uncharacterized protein</fullName>
    </submittedName>
</protein>
<evidence type="ECO:0000313" key="1">
    <source>
        <dbReference type="EMBL" id="GFS59027.1"/>
    </source>
</evidence>
<evidence type="ECO:0000313" key="2">
    <source>
        <dbReference type="Proteomes" id="UP000886998"/>
    </source>
</evidence>
<proteinExistence type="predicted"/>